<evidence type="ECO:0000259" key="2">
    <source>
        <dbReference type="Pfam" id="PF07727"/>
    </source>
</evidence>
<sequence length="278" mass="30791">CGTIVSIKNYIHLGLGALPAEPCVYILKGKKKHEIQVIVAVYVDDLLLTGPDDDEIIKIFERNLEEKIKTTDGGDLSFIIGIRVRRKEGLLTLDRKHYAEQVLTKFGMTGANPVSTRVESGLFATQDWAGCHQTRASTPGAVILYNGFAHILVLNAAKVRGNLQIDETAVHRGDKTAYIDNNGAMELGKKDAQDVKKIQTYRHTGITTCANASRTDPSSLMRTASAENPADTFTELLDRIQVRQIPRNARNSRYYLKPALHEKPPGVRNRKGNEGKLE</sequence>
<feature type="compositionally biased region" description="Basic and acidic residues" evidence="1">
    <location>
        <begin position="259"/>
        <end position="278"/>
    </location>
</feature>
<feature type="non-terminal residue" evidence="3">
    <location>
        <position position="1"/>
    </location>
</feature>
<dbReference type="Pfam" id="PF07727">
    <property type="entry name" value="RVT_2"/>
    <property type="match status" value="1"/>
</dbReference>
<feature type="domain" description="Reverse transcriptase Ty1/copia-type" evidence="2">
    <location>
        <begin position="30"/>
        <end position="118"/>
    </location>
</feature>
<feature type="region of interest" description="Disordered" evidence="1">
    <location>
        <begin position="257"/>
        <end position="278"/>
    </location>
</feature>
<protein>
    <submittedName>
        <fullName evidence="3">Reverse transcriptase (RNA-dependent DNA polymerase)-domain-containing protein</fullName>
    </submittedName>
</protein>
<dbReference type="OrthoDB" id="128382at2759"/>
<proteinExistence type="predicted"/>
<evidence type="ECO:0000313" key="4">
    <source>
        <dbReference type="Proteomes" id="UP000673691"/>
    </source>
</evidence>
<reference evidence="3 4" key="1">
    <citation type="journal article" name="Sci. Rep.">
        <title>Genome-scale phylogenetic analyses confirm Olpidium as the closest living zoosporic fungus to the non-flagellated, terrestrial fungi.</title>
        <authorList>
            <person name="Chang Y."/>
            <person name="Rochon D."/>
            <person name="Sekimoto S."/>
            <person name="Wang Y."/>
            <person name="Chovatia M."/>
            <person name="Sandor L."/>
            <person name="Salamov A."/>
            <person name="Grigoriev I.V."/>
            <person name="Stajich J.E."/>
            <person name="Spatafora J.W."/>
        </authorList>
    </citation>
    <scope>NUCLEOTIDE SEQUENCE [LARGE SCALE GENOMIC DNA]</scope>
    <source>
        <strain evidence="3">S191</strain>
    </source>
</reference>
<dbReference type="EMBL" id="JAEFCI010009348">
    <property type="protein sequence ID" value="KAG5457863.1"/>
    <property type="molecule type" value="Genomic_DNA"/>
</dbReference>
<gene>
    <name evidence="3" type="ORF">BJ554DRAFT_2017</name>
</gene>
<keyword evidence="3" id="KW-0548">Nucleotidyltransferase</keyword>
<dbReference type="Proteomes" id="UP000673691">
    <property type="component" value="Unassembled WGS sequence"/>
</dbReference>
<dbReference type="AlphaFoldDB" id="A0A8H7ZRR5"/>
<evidence type="ECO:0000313" key="3">
    <source>
        <dbReference type="EMBL" id="KAG5457863.1"/>
    </source>
</evidence>
<keyword evidence="3" id="KW-0808">Transferase</keyword>
<comment type="caution">
    <text evidence="3">The sequence shown here is derived from an EMBL/GenBank/DDBJ whole genome shotgun (WGS) entry which is preliminary data.</text>
</comment>
<dbReference type="InterPro" id="IPR013103">
    <property type="entry name" value="RVT_2"/>
</dbReference>
<organism evidence="3 4">
    <name type="scientific">Olpidium bornovanus</name>
    <dbReference type="NCBI Taxonomy" id="278681"/>
    <lineage>
        <taxon>Eukaryota</taxon>
        <taxon>Fungi</taxon>
        <taxon>Fungi incertae sedis</taxon>
        <taxon>Olpidiomycota</taxon>
        <taxon>Olpidiomycotina</taxon>
        <taxon>Olpidiomycetes</taxon>
        <taxon>Olpidiales</taxon>
        <taxon>Olpidiaceae</taxon>
        <taxon>Olpidium</taxon>
    </lineage>
</organism>
<keyword evidence="4" id="KW-1185">Reference proteome</keyword>
<name>A0A8H7ZRR5_9FUNG</name>
<accession>A0A8H7ZRR5</accession>
<dbReference type="GO" id="GO:0003964">
    <property type="term" value="F:RNA-directed DNA polymerase activity"/>
    <property type="evidence" value="ECO:0007669"/>
    <property type="project" value="UniProtKB-KW"/>
</dbReference>
<keyword evidence="3" id="KW-0695">RNA-directed DNA polymerase</keyword>
<evidence type="ECO:0000256" key="1">
    <source>
        <dbReference type="SAM" id="MobiDB-lite"/>
    </source>
</evidence>